<feature type="active site" evidence="9">
    <location>
        <position position="144"/>
    </location>
</feature>
<keyword evidence="7 9" id="KW-1133">Transmembrane helix</keyword>
<dbReference type="Proteomes" id="UP000320042">
    <property type="component" value="Unassembled WGS sequence"/>
</dbReference>
<reference evidence="11 12" key="1">
    <citation type="submission" date="2019-07" db="EMBL/GenBank/DDBJ databases">
        <authorList>
            <person name="Kim J."/>
        </authorList>
    </citation>
    <scope>NUCLEOTIDE SEQUENCE [LARGE SCALE GENOMIC DNA]</scope>
    <source>
        <strain evidence="12">dk17</strain>
    </source>
</reference>
<sequence length="172" mass="19104">MKLKGTSRTVFILLFLAFNFGCDQVSKTIVRTKLDYYYHHTFLDNHFALYKVENGGAFLSFGGTLPQPIRIFLLMVIPALALVGGLIYIIKNDKFSMLTLTGIVACIGGGMGNLYDRIVYNTVTDFMYIRFSSSLQTGVFNLADVSIMVGVGLMLLDIFLTRNDDKQAEASA</sequence>
<dbReference type="PANTHER" id="PTHR33695">
    <property type="entry name" value="LIPOPROTEIN SIGNAL PEPTIDASE"/>
    <property type="match status" value="1"/>
</dbReference>
<evidence type="ECO:0000256" key="5">
    <source>
        <dbReference type="ARBA" id="ARBA00022750"/>
    </source>
</evidence>
<evidence type="ECO:0000256" key="10">
    <source>
        <dbReference type="RuleBase" id="RU004181"/>
    </source>
</evidence>
<feature type="active site" evidence="9">
    <location>
        <position position="125"/>
    </location>
</feature>
<dbReference type="PRINTS" id="PR00781">
    <property type="entry name" value="LIPOSIGPTASE"/>
</dbReference>
<dbReference type="OrthoDB" id="9810259at2"/>
<comment type="similarity">
    <text evidence="1 9 10">Belongs to the peptidase A8 family.</text>
</comment>
<dbReference type="EC" id="3.4.23.36" evidence="9"/>
<evidence type="ECO:0000256" key="3">
    <source>
        <dbReference type="ARBA" id="ARBA00022670"/>
    </source>
</evidence>
<evidence type="ECO:0000256" key="7">
    <source>
        <dbReference type="ARBA" id="ARBA00022989"/>
    </source>
</evidence>
<dbReference type="InterPro" id="IPR001872">
    <property type="entry name" value="Peptidase_A8"/>
</dbReference>
<comment type="caution">
    <text evidence="9">Lacks conserved residue(s) required for the propagation of feature annotation.</text>
</comment>
<organism evidence="11 12">
    <name type="scientific">Mucilaginibacter pallidiroseus</name>
    <dbReference type="NCBI Taxonomy" id="2599295"/>
    <lineage>
        <taxon>Bacteria</taxon>
        <taxon>Pseudomonadati</taxon>
        <taxon>Bacteroidota</taxon>
        <taxon>Sphingobacteriia</taxon>
        <taxon>Sphingobacteriales</taxon>
        <taxon>Sphingobacteriaceae</taxon>
        <taxon>Mucilaginibacter</taxon>
    </lineage>
</organism>
<comment type="catalytic activity">
    <reaction evidence="9">
        <text>Release of signal peptides from bacterial membrane prolipoproteins. Hydrolyzes -Xaa-Yaa-Zaa-|-(S,diacylglyceryl)Cys-, in which Xaa is hydrophobic (preferably Leu), and Yaa (Ala or Ser) and Zaa (Gly or Ala) have small, neutral side chains.</text>
        <dbReference type="EC" id="3.4.23.36"/>
    </reaction>
</comment>
<dbReference type="HAMAP" id="MF_00161">
    <property type="entry name" value="LspA"/>
    <property type="match status" value="1"/>
</dbReference>
<evidence type="ECO:0000256" key="9">
    <source>
        <dbReference type="HAMAP-Rule" id="MF_00161"/>
    </source>
</evidence>
<keyword evidence="4 9" id="KW-0812">Transmembrane</keyword>
<name>A0A563U7Z0_9SPHI</name>
<keyword evidence="5 9" id="KW-0064">Aspartyl protease</keyword>
<keyword evidence="6 9" id="KW-0378">Hydrolase</keyword>
<dbReference type="GO" id="GO:0005886">
    <property type="term" value="C:plasma membrane"/>
    <property type="evidence" value="ECO:0007669"/>
    <property type="project" value="UniProtKB-SubCell"/>
</dbReference>
<feature type="transmembrane region" description="Helical" evidence="9">
    <location>
        <begin position="97"/>
        <end position="115"/>
    </location>
</feature>
<dbReference type="NCBIfam" id="TIGR00077">
    <property type="entry name" value="lspA"/>
    <property type="match status" value="1"/>
</dbReference>
<comment type="caution">
    <text evidence="11">The sequence shown here is derived from an EMBL/GenBank/DDBJ whole genome shotgun (WGS) entry which is preliminary data.</text>
</comment>
<protein>
    <recommendedName>
        <fullName evidence="9">Lipoprotein signal peptidase</fullName>
        <ecNumber evidence="9">3.4.23.36</ecNumber>
    </recommendedName>
    <alternativeName>
        <fullName evidence="9">Prolipoprotein signal peptidase</fullName>
    </alternativeName>
    <alternativeName>
        <fullName evidence="9">Signal peptidase II</fullName>
        <shortName evidence="9">SPase II</shortName>
    </alternativeName>
</protein>
<evidence type="ECO:0000313" key="11">
    <source>
        <dbReference type="EMBL" id="TWR27448.1"/>
    </source>
</evidence>
<dbReference type="GO" id="GO:0004190">
    <property type="term" value="F:aspartic-type endopeptidase activity"/>
    <property type="evidence" value="ECO:0007669"/>
    <property type="project" value="UniProtKB-UniRule"/>
</dbReference>
<keyword evidence="2 9" id="KW-1003">Cell membrane</keyword>
<gene>
    <name evidence="9 11" type="primary">lspA</name>
    <name evidence="11" type="ORF">FPZ43_13285</name>
</gene>
<keyword evidence="12" id="KW-1185">Reference proteome</keyword>
<comment type="subcellular location">
    <subcellularLocation>
        <location evidence="9">Cell membrane</location>
        <topology evidence="9">Multi-pass membrane protein</topology>
    </subcellularLocation>
</comment>
<dbReference type="EMBL" id="VOEJ01000006">
    <property type="protein sequence ID" value="TWR27448.1"/>
    <property type="molecule type" value="Genomic_DNA"/>
</dbReference>
<comment type="pathway">
    <text evidence="9">Protein modification; lipoprotein biosynthesis (signal peptide cleavage).</text>
</comment>
<comment type="function">
    <text evidence="9">This protein specifically catalyzes the removal of signal peptides from prolipoproteins.</text>
</comment>
<evidence type="ECO:0000256" key="4">
    <source>
        <dbReference type="ARBA" id="ARBA00022692"/>
    </source>
</evidence>
<dbReference type="PANTHER" id="PTHR33695:SF1">
    <property type="entry name" value="LIPOPROTEIN SIGNAL PEPTIDASE"/>
    <property type="match status" value="1"/>
</dbReference>
<dbReference type="UniPathway" id="UPA00665"/>
<evidence type="ECO:0000256" key="8">
    <source>
        <dbReference type="ARBA" id="ARBA00023136"/>
    </source>
</evidence>
<dbReference type="RefSeq" id="WP_146382417.1">
    <property type="nucleotide sequence ID" value="NZ_VOEJ01000006.1"/>
</dbReference>
<evidence type="ECO:0000256" key="2">
    <source>
        <dbReference type="ARBA" id="ARBA00022475"/>
    </source>
</evidence>
<evidence type="ECO:0000256" key="1">
    <source>
        <dbReference type="ARBA" id="ARBA00006139"/>
    </source>
</evidence>
<dbReference type="Pfam" id="PF01252">
    <property type="entry name" value="Peptidase_A8"/>
    <property type="match status" value="1"/>
</dbReference>
<proteinExistence type="inferred from homology"/>
<evidence type="ECO:0000313" key="12">
    <source>
        <dbReference type="Proteomes" id="UP000320042"/>
    </source>
</evidence>
<keyword evidence="8 9" id="KW-0472">Membrane</keyword>
<accession>A0A563U7Z0</accession>
<evidence type="ECO:0000256" key="6">
    <source>
        <dbReference type="ARBA" id="ARBA00022801"/>
    </source>
</evidence>
<feature type="transmembrane region" description="Helical" evidence="9">
    <location>
        <begin position="69"/>
        <end position="90"/>
    </location>
</feature>
<keyword evidence="3 9" id="KW-0645">Protease</keyword>
<dbReference type="GO" id="GO:0006508">
    <property type="term" value="P:proteolysis"/>
    <property type="evidence" value="ECO:0007669"/>
    <property type="project" value="UniProtKB-KW"/>
</dbReference>
<feature type="transmembrane region" description="Helical" evidence="9">
    <location>
        <begin position="135"/>
        <end position="156"/>
    </location>
</feature>
<dbReference type="AlphaFoldDB" id="A0A563U7Z0"/>